<evidence type="ECO:0000313" key="4">
    <source>
        <dbReference type="Proteomes" id="UP000033448"/>
    </source>
</evidence>
<dbReference type="Gene3D" id="3.40.50.720">
    <property type="entry name" value="NAD(P)-binding Rossmann-like Domain"/>
    <property type="match status" value="1"/>
</dbReference>
<dbReference type="Pfam" id="PF10728">
    <property type="entry name" value="DUF2520"/>
    <property type="match status" value="1"/>
</dbReference>
<feature type="region of interest" description="Disordered" evidence="1">
    <location>
        <begin position="256"/>
        <end position="279"/>
    </location>
</feature>
<protein>
    <recommendedName>
        <fullName evidence="2">DUF2520 domain-containing protein</fullName>
    </recommendedName>
</protein>
<dbReference type="PANTHER" id="PTHR40459:SF1">
    <property type="entry name" value="CONSERVED HYPOTHETICAL ALANINE AND LEUCINE RICH PROTEIN"/>
    <property type="match status" value="1"/>
</dbReference>
<dbReference type="SUPFAM" id="SSF51735">
    <property type="entry name" value="NAD(P)-binding Rossmann-fold domains"/>
    <property type="match status" value="1"/>
</dbReference>
<dbReference type="PANTHER" id="PTHR40459">
    <property type="entry name" value="CONSERVED HYPOTHETICAL ALANINE AND LEUCINE RICH PROTEIN"/>
    <property type="match status" value="1"/>
</dbReference>
<dbReference type="InterPro" id="IPR037108">
    <property type="entry name" value="TM1727-like_C_sf"/>
</dbReference>
<dbReference type="Gene3D" id="1.10.1040.20">
    <property type="entry name" value="ProC-like, C-terminal domain"/>
    <property type="match status" value="1"/>
</dbReference>
<dbReference type="AlphaFoldDB" id="A0A0F0KLZ0"/>
<dbReference type="InterPro" id="IPR018931">
    <property type="entry name" value="DUF2520"/>
</dbReference>
<sequence>MNETFSSLPAAPVRDIAVVGAGRLGRVLARALTAAGFSVAGPLHRGDPIPAVDAAILCVPDAAIHDAALAARPHARLVGHVSGATGLDDVDFSVHPLQTVTGTEAPSVFHGIGAAVDGRTPETLAVAERLAVALGAHPFQVDDRHRAGYHASASIASNLILAVFDAAERVAGSAGIPSAQARAVLAPLVRQTVTNWADRGAAGALTGPIARGDEATVARQRVAVAAGNPELLELVDALTAQTRVLAGREGDGVSSRFARSTTLGADQGTTTGEAGRTRA</sequence>
<feature type="compositionally biased region" description="Low complexity" evidence="1">
    <location>
        <begin position="268"/>
        <end position="279"/>
    </location>
</feature>
<organism evidence="3 4">
    <name type="scientific">Microbacterium azadirachtae</name>
    <dbReference type="NCBI Taxonomy" id="582680"/>
    <lineage>
        <taxon>Bacteria</taxon>
        <taxon>Bacillati</taxon>
        <taxon>Actinomycetota</taxon>
        <taxon>Actinomycetes</taxon>
        <taxon>Micrococcales</taxon>
        <taxon>Microbacteriaceae</taxon>
        <taxon>Microbacterium</taxon>
    </lineage>
</organism>
<reference evidence="3 4" key="1">
    <citation type="submission" date="2015-02" db="EMBL/GenBank/DDBJ databases">
        <title>Draft genome sequences of ten Microbacterium spp. with emphasis on heavy metal contaminated environments.</title>
        <authorList>
            <person name="Corretto E."/>
        </authorList>
    </citation>
    <scope>NUCLEOTIDE SEQUENCE [LARGE SCALE GENOMIC DNA]</scope>
    <source>
        <strain evidence="3 4">DSM 23848</strain>
    </source>
</reference>
<dbReference type="InterPro" id="IPR008927">
    <property type="entry name" value="6-PGluconate_DH-like_C_sf"/>
</dbReference>
<name>A0A0F0KLZ0_9MICO</name>
<dbReference type="PATRIC" id="fig|582680.7.peg.2467"/>
<dbReference type="EMBL" id="JYIT01000080">
    <property type="protein sequence ID" value="KJL21878.1"/>
    <property type="molecule type" value="Genomic_DNA"/>
</dbReference>
<evidence type="ECO:0000259" key="2">
    <source>
        <dbReference type="Pfam" id="PF10728"/>
    </source>
</evidence>
<dbReference type="RefSeq" id="WP_082072352.1">
    <property type="nucleotide sequence ID" value="NZ_JYIT01000080.1"/>
</dbReference>
<gene>
    <name evidence="3" type="ORF">RL72_02417</name>
</gene>
<comment type="caution">
    <text evidence="3">The sequence shown here is derived from an EMBL/GenBank/DDBJ whole genome shotgun (WGS) entry which is preliminary data.</text>
</comment>
<dbReference type="OrthoDB" id="8650434at2"/>
<evidence type="ECO:0000256" key="1">
    <source>
        <dbReference type="SAM" id="MobiDB-lite"/>
    </source>
</evidence>
<keyword evidence="4" id="KW-1185">Reference proteome</keyword>
<dbReference type="InterPro" id="IPR036291">
    <property type="entry name" value="NAD(P)-bd_dom_sf"/>
</dbReference>
<evidence type="ECO:0000313" key="3">
    <source>
        <dbReference type="EMBL" id="KJL21878.1"/>
    </source>
</evidence>
<dbReference type="SUPFAM" id="SSF48179">
    <property type="entry name" value="6-phosphogluconate dehydrogenase C-terminal domain-like"/>
    <property type="match status" value="1"/>
</dbReference>
<feature type="domain" description="DUF2520" evidence="2">
    <location>
        <begin position="115"/>
        <end position="241"/>
    </location>
</feature>
<dbReference type="Proteomes" id="UP000033448">
    <property type="component" value="Unassembled WGS sequence"/>
</dbReference>
<accession>A0A0F0KLZ0</accession>
<proteinExistence type="predicted"/>